<reference evidence="1 2" key="1">
    <citation type="submission" date="2014-04" db="EMBL/GenBank/DDBJ databases">
        <authorList>
            <consortium name="DOE Joint Genome Institute"/>
            <person name="Kuo A."/>
            <person name="Kohler A."/>
            <person name="Jargeat P."/>
            <person name="Nagy L.G."/>
            <person name="Floudas D."/>
            <person name="Copeland A."/>
            <person name="Barry K.W."/>
            <person name="Cichocki N."/>
            <person name="Veneault-Fourrey C."/>
            <person name="LaButti K."/>
            <person name="Lindquist E.A."/>
            <person name="Lipzen A."/>
            <person name="Lundell T."/>
            <person name="Morin E."/>
            <person name="Murat C."/>
            <person name="Sun H."/>
            <person name="Tunlid A."/>
            <person name="Henrissat B."/>
            <person name="Grigoriev I.V."/>
            <person name="Hibbett D.S."/>
            <person name="Martin F."/>
            <person name="Nordberg H.P."/>
            <person name="Cantor M.N."/>
            <person name="Hua S.X."/>
        </authorList>
    </citation>
    <scope>NUCLEOTIDE SEQUENCE [LARGE SCALE GENOMIC DNA]</scope>
    <source>
        <strain evidence="1 2">Ve08.2h10</strain>
    </source>
</reference>
<dbReference type="AlphaFoldDB" id="A0A0D0C8A3"/>
<protein>
    <submittedName>
        <fullName evidence="1">Uncharacterized protein</fullName>
    </submittedName>
</protein>
<dbReference type="Proteomes" id="UP000054538">
    <property type="component" value="Unassembled WGS sequence"/>
</dbReference>
<evidence type="ECO:0000313" key="1">
    <source>
        <dbReference type="EMBL" id="KIK79172.1"/>
    </source>
</evidence>
<dbReference type="EMBL" id="KN826357">
    <property type="protein sequence ID" value="KIK79172.1"/>
    <property type="molecule type" value="Genomic_DNA"/>
</dbReference>
<evidence type="ECO:0000313" key="2">
    <source>
        <dbReference type="Proteomes" id="UP000054538"/>
    </source>
</evidence>
<name>A0A0D0C8A3_9AGAM</name>
<reference evidence="2" key="2">
    <citation type="submission" date="2015-01" db="EMBL/GenBank/DDBJ databases">
        <title>Evolutionary Origins and Diversification of the Mycorrhizal Mutualists.</title>
        <authorList>
            <consortium name="DOE Joint Genome Institute"/>
            <consortium name="Mycorrhizal Genomics Consortium"/>
            <person name="Kohler A."/>
            <person name="Kuo A."/>
            <person name="Nagy L.G."/>
            <person name="Floudas D."/>
            <person name="Copeland A."/>
            <person name="Barry K.W."/>
            <person name="Cichocki N."/>
            <person name="Veneault-Fourrey C."/>
            <person name="LaButti K."/>
            <person name="Lindquist E.A."/>
            <person name="Lipzen A."/>
            <person name="Lundell T."/>
            <person name="Morin E."/>
            <person name="Murat C."/>
            <person name="Riley R."/>
            <person name="Ohm R."/>
            <person name="Sun H."/>
            <person name="Tunlid A."/>
            <person name="Henrissat B."/>
            <person name="Grigoriev I.V."/>
            <person name="Hibbett D.S."/>
            <person name="Martin F."/>
        </authorList>
    </citation>
    <scope>NUCLEOTIDE SEQUENCE [LARGE SCALE GENOMIC DNA]</scope>
    <source>
        <strain evidence="2">Ve08.2h10</strain>
    </source>
</reference>
<dbReference type="HOGENOM" id="CLU_1797095_0_0_1"/>
<dbReference type="InParanoid" id="A0A0D0C8A3"/>
<keyword evidence="2" id="KW-1185">Reference proteome</keyword>
<accession>A0A0D0C8A3</accession>
<proteinExistence type="predicted"/>
<gene>
    <name evidence="1" type="ORF">PAXRUDRAFT_291078</name>
</gene>
<sequence length="144" mass="15805">MKFRFLLVLYQSMFGTHDSERGTALVNGGDPGDDEGILPCAIVVNRCGLVSSVGAAPVNPVTARTMTIRQHMNLMVMMSRAFDGCSSQDHSFTCPPSLINLDETMSNTGQIPMFRESTLLEHRLDNIYVPDLQPGCTSSCKKYV</sequence>
<organism evidence="1 2">
    <name type="scientific">Paxillus rubicundulus Ve08.2h10</name>
    <dbReference type="NCBI Taxonomy" id="930991"/>
    <lineage>
        <taxon>Eukaryota</taxon>
        <taxon>Fungi</taxon>
        <taxon>Dikarya</taxon>
        <taxon>Basidiomycota</taxon>
        <taxon>Agaricomycotina</taxon>
        <taxon>Agaricomycetes</taxon>
        <taxon>Agaricomycetidae</taxon>
        <taxon>Boletales</taxon>
        <taxon>Paxilineae</taxon>
        <taxon>Paxillaceae</taxon>
        <taxon>Paxillus</taxon>
    </lineage>
</organism>